<evidence type="ECO:0000313" key="2">
    <source>
        <dbReference type="Proteomes" id="UP001055879"/>
    </source>
</evidence>
<reference evidence="1 2" key="2">
    <citation type="journal article" date="2022" name="Mol. Ecol. Resour.">
        <title>The genomes of chicory, endive, great burdock and yacon provide insights into Asteraceae paleo-polyploidization history and plant inulin production.</title>
        <authorList>
            <person name="Fan W."/>
            <person name="Wang S."/>
            <person name="Wang H."/>
            <person name="Wang A."/>
            <person name="Jiang F."/>
            <person name="Liu H."/>
            <person name="Zhao H."/>
            <person name="Xu D."/>
            <person name="Zhang Y."/>
        </authorList>
    </citation>
    <scope>NUCLEOTIDE SEQUENCE [LARGE SCALE GENOMIC DNA]</scope>
    <source>
        <strain evidence="2">cv. Niubang</strain>
    </source>
</reference>
<accession>A0ACB9EHT6</accession>
<protein>
    <submittedName>
        <fullName evidence="1">Uncharacterized protein</fullName>
    </submittedName>
</protein>
<keyword evidence="2" id="KW-1185">Reference proteome</keyword>
<sequence length="70" mass="7669">MVGKTFGAGKVCAIASAERTALNEIDLNVAVTELKKELRRLVQLMVEESSIDEENGIRFMDCVEKANGIL</sequence>
<gene>
    <name evidence="1" type="ORF">L6452_05568</name>
</gene>
<dbReference type="EMBL" id="CM042048">
    <property type="protein sequence ID" value="KAI3758022.1"/>
    <property type="molecule type" value="Genomic_DNA"/>
</dbReference>
<comment type="caution">
    <text evidence="1">The sequence shown here is derived from an EMBL/GenBank/DDBJ whole genome shotgun (WGS) entry which is preliminary data.</text>
</comment>
<dbReference type="Proteomes" id="UP001055879">
    <property type="component" value="Linkage Group LG02"/>
</dbReference>
<reference evidence="2" key="1">
    <citation type="journal article" date="2022" name="Mol. Ecol. Resour.">
        <title>The genomes of chicory, endive, great burdock and yacon provide insights into Asteraceae palaeo-polyploidization history and plant inulin production.</title>
        <authorList>
            <person name="Fan W."/>
            <person name="Wang S."/>
            <person name="Wang H."/>
            <person name="Wang A."/>
            <person name="Jiang F."/>
            <person name="Liu H."/>
            <person name="Zhao H."/>
            <person name="Xu D."/>
            <person name="Zhang Y."/>
        </authorList>
    </citation>
    <scope>NUCLEOTIDE SEQUENCE [LARGE SCALE GENOMIC DNA]</scope>
    <source>
        <strain evidence="2">cv. Niubang</strain>
    </source>
</reference>
<evidence type="ECO:0000313" key="1">
    <source>
        <dbReference type="EMBL" id="KAI3758022.1"/>
    </source>
</evidence>
<organism evidence="1 2">
    <name type="scientific">Arctium lappa</name>
    <name type="common">Greater burdock</name>
    <name type="synonym">Lappa major</name>
    <dbReference type="NCBI Taxonomy" id="4217"/>
    <lineage>
        <taxon>Eukaryota</taxon>
        <taxon>Viridiplantae</taxon>
        <taxon>Streptophyta</taxon>
        <taxon>Embryophyta</taxon>
        <taxon>Tracheophyta</taxon>
        <taxon>Spermatophyta</taxon>
        <taxon>Magnoliopsida</taxon>
        <taxon>eudicotyledons</taxon>
        <taxon>Gunneridae</taxon>
        <taxon>Pentapetalae</taxon>
        <taxon>asterids</taxon>
        <taxon>campanulids</taxon>
        <taxon>Asterales</taxon>
        <taxon>Asteraceae</taxon>
        <taxon>Carduoideae</taxon>
        <taxon>Cardueae</taxon>
        <taxon>Arctiinae</taxon>
        <taxon>Arctium</taxon>
    </lineage>
</organism>
<name>A0ACB9EHT6_ARCLA</name>
<proteinExistence type="predicted"/>